<name>A0ABV7LQD9_9GAMM</name>
<dbReference type="Pfam" id="PF00078">
    <property type="entry name" value="RVT_1"/>
    <property type="match status" value="1"/>
</dbReference>
<dbReference type="PRINTS" id="PR00866">
    <property type="entry name" value="RNADNAPOLMS"/>
</dbReference>
<keyword evidence="5" id="KW-0460">Magnesium</keyword>
<dbReference type="EMBL" id="JBHRUG010000027">
    <property type="protein sequence ID" value="MFC3284450.1"/>
    <property type="molecule type" value="Genomic_DNA"/>
</dbReference>
<comment type="catalytic activity">
    <reaction evidence="9">
        <text>DNA(n) + a 2'-deoxyribonucleoside 5'-triphosphate = DNA(n+1) + diphosphate</text>
        <dbReference type="Rhea" id="RHEA:22508"/>
        <dbReference type="Rhea" id="RHEA-COMP:17339"/>
        <dbReference type="Rhea" id="RHEA-COMP:17340"/>
        <dbReference type="ChEBI" id="CHEBI:33019"/>
        <dbReference type="ChEBI" id="CHEBI:61560"/>
        <dbReference type="ChEBI" id="CHEBI:173112"/>
        <dbReference type="EC" id="2.7.7.49"/>
    </reaction>
</comment>
<sequence length="588" mass="67003">MSKIEALISARTKADLAHLLGVKTSFLTYVLYVLKPSTQYEKFEIPKKSGGVRTIWAPSEKLKSLQAELSILLQDCIEEIEGVRAEEGDDSTSTLSHGFVRGHSIITNAMQHLNKKNVLNVDLKDFFDSFNFGRVRGFFIKNKNFHLEPSIATVIAQISCHDDKLPQGSPCSPVITNLITHALDVRLATLAKKHSCSYSRYADDITFSTRKKIFPPQIMRHEGGVYLPGKRFISEIRRAGFEINHGKTRILYKDSRQEVTGLVANQKPSVKSEYWRTAKAQCHALFQNGTFTKEVNGVMLAGSINELEGKLNFIDQIDHFNRLRSRKKPDPIYVIRNHGYKQDELLSGRERTFSRFLYYRWFYGNKKATILCEGKTDNVYLKAAISRLATRYPKLVKPETTTQKYELLVSFFKYTARTRFFLNLHGGTPYIDLFIKSFNEKQGFYSAPNPEKPVIIVMDNDSGFNDTFNLLKKMNATPYPSTLKKNNFRNSEFIHVGQNLYVVLTPLGAAGKETAIEDLFSKKVLGEKVSGKTFNPCDKTRDNAKEYGKEVFAKRVVLAKKDSISFSGFKPILKRIVQCIDHYESIRP</sequence>
<dbReference type="PANTHER" id="PTHR34047">
    <property type="entry name" value="NUCLEAR INTRON MATURASE 1, MITOCHONDRIAL-RELATED"/>
    <property type="match status" value="1"/>
</dbReference>
<evidence type="ECO:0000259" key="10">
    <source>
        <dbReference type="PROSITE" id="PS50878"/>
    </source>
</evidence>
<comment type="similarity">
    <text evidence="8">Belongs to the bacterial reverse transcriptase family.</text>
</comment>
<dbReference type="InterPro" id="IPR000477">
    <property type="entry name" value="RT_dom"/>
</dbReference>
<keyword evidence="2" id="KW-0808">Transferase</keyword>
<dbReference type="InterPro" id="IPR051083">
    <property type="entry name" value="GrpII_Intron_Splice-Mob/Def"/>
</dbReference>
<dbReference type="CDD" id="cd03487">
    <property type="entry name" value="RT_Bac_retron_II"/>
    <property type="match status" value="1"/>
</dbReference>
<evidence type="ECO:0000256" key="5">
    <source>
        <dbReference type="ARBA" id="ARBA00022842"/>
    </source>
</evidence>
<accession>A0ABV7LQD9</accession>
<evidence type="ECO:0000256" key="3">
    <source>
        <dbReference type="ARBA" id="ARBA00022695"/>
    </source>
</evidence>
<evidence type="ECO:0000313" key="11">
    <source>
        <dbReference type="EMBL" id="MFC3284450.1"/>
    </source>
</evidence>
<evidence type="ECO:0000256" key="7">
    <source>
        <dbReference type="ARBA" id="ARBA00023118"/>
    </source>
</evidence>
<dbReference type="InterPro" id="IPR043502">
    <property type="entry name" value="DNA/RNA_pol_sf"/>
</dbReference>
<dbReference type="GO" id="GO:0003964">
    <property type="term" value="F:RNA-directed DNA polymerase activity"/>
    <property type="evidence" value="ECO:0007669"/>
    <property type="project" value="UniProtKB-KW"/>
</dbReference>
<evidence type="ECO:0000256" key="4">
    <source>
        <dbReference type="ARBA" id="ARBA00022723"/>
    </source>
</evidence>
<proteinExistence type="inferred from homology"/>
<keyword evidence="3" id="KW-0548">Nucleotidyltransferase</keyword>
<keyword evidence="12" id="KW-1185">Reference proteome</keyword>
<feature type="domain" description="Reverse transcriptase" evidence="10">
    <location>
        <begin position="1"/>
        <end position="264"/>
    </location>
</feature>
<protein>
    <recommendedName>
        <fullName evidence="1">RNA-directed DNA polymerase</fullName>
        <ecNumber evidence="1">2.7.7.49</ecNumber>
    </recommendedName>
</protein>
<dbReference type="Proteomes" id="UP001595579">
    <property type="component" value="Unassembled WGS sequence"/>
</dbReference>
<evidence type="ECO:0000256" key="6">
    <source>
        <dbReference type="ARBA" id="ARBA00022918"/>
    </source>
</evidence>
<evidence type="ECO:0000256" key="1">
    <source>
        <dbReference type="ARBA" id="ARBA00012493"/>
    </source>
</evidence>
<evidence type="ECO:0000256" key="2">
    <source>
        <dbReference type="ARBA" id="ARBA00022679"/>
    </source>
</evidence>
<dbReference type="PROSITE" id="PS50878">
    <property type="entry name" value="RT_POL"/>
    <property type="match status" value="1"/>
</dbReference>
<keyword evidence="7" id="KW-0051">Antiviral defense</keyword>
<dbReference type="SUPFAM" id="SSF56672">
    <property type="entry name" value="DNA/RNA polymerases"/>
    <property type="match status" value="1"/>
</dbReference>
<reference evidence="12" key="1">
    <citation type="journal article" date="2019" name="Int. J. Syst. Evol. Microbiol.">
        <title>The Global Catalogue of Microorganisms (GCM) 10K type strain sequencing project: providing services to taxonomists for standard genome sequencing and annotation.</title>
        <authorList>
            <consortium name="The Broad Institute Genomics Platform"/>
            <consortium name="The Broad Institute Genome Sequencing Center for Infectious Disease"/>
            <person name="Wu L."/>
            <person name="Ma J."/>
        </authorList>
    </citation>
    <scope>NUCLEOTIDE SEQUENCE [LARGE SCALE GENOMIC DNA]</scope>
    <source>
        <strain evidence="12">CECT 7698</strain>
    </source>
</reference>
<evidence type="ECO:0000313" key="12">
    <source>
        <dbReference type="Proteomes" id="UP001595579"/>
    </source>
</evidence>
<dbReference type="InterPro" id="IPR053543">
    <property type="entry name" value="Bacterial_RT"/>
</dbReference>
<evidence type="ECO:0000256" key="9">
    <source>
        <dbReference type="ARBA" id="ARBA00048173"/>
    </source>
</evidence>
<evidence type="ECO:0000256" key="8">
    <source>
        <dbReference type="ARBA" id="ARBA00034120"/>
    </source>
</evidence>
<organism evidence="11 12">
    <name type="scientific">Litchfieldella rifensis</name>
    <dbReference type="NCBI Taxonomy" id="762643"/>
    <lineage>
        <taxon>Bacteria</taxon>
        <taxon>Pseudomonadati</taxon>
        <taxon>Pseudomonadota</taxon>
        <taxon>Gammaproteobacteria</taxon>
        <taxon>Oceanospirillales</taxon>
        <taxon>Halomonadaceae</taxon>
        <taxon>Litchfieldella</taxon>
    </lineage>
</organism>
<dbReference type="InterPro" id="IPR000123">
    <property type="entry name" value="Reverse_transcriptase_msDNA"/>
</dbReference>
<gene>
    <name evidence="11" type="ORF">ACFOEV_12635</name>
</gene>
<dbReference type="EC" id="2.7.7.49" evidence="1"/>
<dbReference type="NCBIfam" id="NF038237">
    <property type="entry name" value="retron_Ec67_fus"/>
    <property type="match status" value="1"/>
</dbReference>
<keyword evidence="4" id="KW-0479">Metal-binding</keyword>
<comment type="caution">
    <text evidence="11">The sequence shown here is derived from an EMBL/GenBank/DDBJ whole genome shotgun (WGS) entry which is preliminary data.</text>
</comment>
<dbReference type="PANTHER" id="PTHR34047:SF7">
    <property type="entry name" value="RNA-DIRECTED DNA POLYMERASE"/>
    <property type="match status" value="1"/>
</dbReference>
<dbReference type="RefSeq" id="WP_386774448.1">
    <property type="nucleotide sequence ID" value="NZ_JBHRUG010000027.1"/>
</dbReference>
<keyword evidence="6 11" id="KW-0695">RNA-directed DNA polymerase</keyword>